<dbReference type="PANTHER" id="PTHR42698">
    <property type="entry name" value="GTPASE ERA"/>
    <property type="match status" value="1"/>
</dbReference>
<sequence>MPEMLTQEGTQESIRCGYIAIIGRPNVGKSSLLNRILDQKISITSRRPQTTRHRILGIKTLPGIQAIYVDTPGFQDKERRLMNRYLNRAIDSTLEEVDLILFVIEAFQFSKDDEWILQRLRRCAAPIVLVLNKVDRIIDKKSLLPVIATLSKKIEFAAIIPVSAWKGDNVAVLESKVAELLPAGPMAYPEDQVTDRSERFLAAELIREKLTRYLGQELPYALTVFVESLEEEKNLYRIAATIYVERPGQKAIVVGKKGKGLKRVGYEARLDMERMFGSKVYLELWVKVREGWSDNERLLRHLGYADA</sequence>
<evidence type="ECO:0000256" key="8">
    <source>
        <dbReference type="PROSITE-ProRule" id="PRU01050"/>
    </source>
</evidence>
<dbReference type="GO" id="GO:0070181">
    <property type="term" value="F:small ribosomal subunit rRNA binding"/>
    <property type="evidence" value="ECO:0007669"/>
    <property type="project" value="UniProtKB-UniRule"/>
</dbReference>
<dbReference type="OrthoDB" id="9805918at2"/>
<dbReference type="GO" id="GO:0000028">
    <property type="term" value="P:ribosomal small subunit assembly"/>
    <property type="evidence" value="ECO:0007669"/>
    <property type="project" value="TreeGrafter"/>
</dbReference>
<feature type="region of interest" description="G1" evidence="8">
    <location>
        <begin position="23"/>
        <end position="30"/>
    </location>
</feature>
<dbReference type="GO" id="GO:0005829">
    <property type="term" value="C:cytosol"/>
    <property type="evidence" value="ECO:0007669"/>
    <property type="project" value="TreeGrafter"/>
</dbReference>
<dbReference type="NCBIfam" id="TIGR00231">
    <property type="entry name" value="small_GTP"/>
    <property type="match status" value="1"/>
</dbReference>
<feature type="domain" description="Era-type G" evidence="11">
    <location>
        <begin position="15"/>
        <end position="183"/>
    </location>
</feature>
<dbReference type="SUPFAM" id="SSF54814">
    <property type="entry name" value="Prokaryotic type KH domain (KH-domain type II)"/>
    <property type="match status" value="1"/>
</dbReference>
<keyword evidence="6 7" id="KW-0342">GTP-binding</keyword>
<dbReference type="InterPro" id="IPR005225">
    <property type="entry name" value="Small_GTP-bd"/>
</dbReference>
<dbReference type="GO" id="GO:0005886">
    <property type="term" value="C:plasma membrane"/>
    <property type="evidence" value="ECO:0007669"/>
    <property type="project" value="UniProtKB-SubCell"/>
</dbReference>
<dbReference type="Proteomes" id="UP000000393">
    <property type="component" value="Chromosome"/>
</dbReference>
<dbReference type="Gene3D" id="3.40.50.300">
    <property type="entry name" value="P-loop containing nucleotide triphosphate hydrolases"/>
    <property type="match status" value="1"/>
</dbReference>
<dbReference type="CDD" id="cd22534">
    <property type="entry name" value="KH-II_Era"/>
    <property type="match status" value="1"/>
</dbReference>
<keyword evidence="3 7" id="KW-0690">Ribosome biogenesis</keyword>
<feature type="binding site" evidence="7">
    <location>
        <begin position="70"/>
        <end position="74"/>
    </location>
    <ligand>
        <name>GTP</name>
        <dbReference type="ChEBI" id="CHEBI:37565"/>
    </ligand>
</feature>
<dbReference type="STRING" id="105559.Nwat_0677"/>
<comment type="function">
    <text evidence="7">An essential GTPase that binds both GDP and GTP, with rapid nucleotide exchange. Plays a role in 16S rRNA processing and 30S ribosomal subunit biogenesis and possibly also in cell cycle regulation and energy metabolism.</text>
</comment>
<evidence type="ECO:0000256" key="1">
    <source>
        <dbReference type="ARBA" id="ARBA00007921"/>
    </source>
</evidence>
<dbReference type="KEGG" id="nwa:Nwat_0677"/>
<comment type="subcellular location">
    <subcellularLocation>
        <location evidence="7">Cytoplasm</location>
    </subcellularLocation>
    <subcellularLocation>
        <location evidence="7">Cell inner membrane</location>
        <topology evidence="7">Peripheral membrane protein</topology>
    </subcellularLocation>
</comment>
<dbReference type="InterPro" id="IPR030388">
    <property type="entry name" value="G_ERA_dom"/>
</dbReference>
<evidence type="ECO:0000259" key="10">
    <source>
        <dbReference type="PROSITE" id="PS50823"/>
    </source>
</evidence>
<keyword evidence="7" id="KW-1003">Cell membrane</keyword>
<comment type="similarity">
    <text evidence="1 7 8 9">Belongs to the TRAFAC class TrmE-Era-EngA-EngB-Septin-like GTPase superfamily. Era GTPase family.</text>
</comment>
<keyword evidence="7" id="KW-0963">Cytoplasm</keyword>
<feature type="binding site" evidence="7">
    <location>
        <begin position="132"/>
        <end position="135"/>
    </location>
    <ligand>
        <name>GTP</name>
        <dbReference type="ChEBI" id="CHEBI:37565"/>
    </ligand>
</feature>
<dbReference type="SUPFAM" id="SSF52540">
    <property type="entry name" value="P-loop containing nucleoside triphosphate hydrolases"/>
    <property type="match status" value="1"/>
</dbReference>
<protein>
    <recommendedName>
        <fullName evidence="2 7">GTPase Era</fullName>
    </recommendedName>
</protein>
<comment type="subunit">
    <text evidence="7">Monomer.</text>
</comment>
<dbReference type="FunFam" id="3.30.300.20:FF:000003">
    <property type="entry name" value="GTPase Era"/>
    <property type="match status" value="1"/>
</dbReference>
<dbReference type="Gene3D" id="3.30.300.20">
    <property type="match status" value="1"/>
</dbReference>
<evidence type="ECO:0000313" key="13">
    <source>
        <dbReference type="Proteomes" id="UP000000393"/>
    </source>
</evidence>
<dbReference type="HAMAP" id="MF_00367">
    <property type="entry name" value="GTPase_Era"/>
    <property type="match status" value="1"/>
</dbReference>
<dbReference type="Pfam" id="PF01926">
    <property type="entry name" value="MMR_HSR1"/>
    <property type="match status" value="1"/>
</dbReference>
<dbReference type="NCBIfam" id="TIGR00436">
    <property type="entry name" value="era"/>
    <property type="match status" value="1"/>
</dbReference>
<dbReference type="GO" id="GO:0005525">
    <property type="term" value="F:GTP binding"/>
    <property type="evidence" value="ECO:0007669"/>
    <property type="project" value="UniProtKB-UniRule"/>
</dbReference>
<keyword evidence="13" id="KW-1185">Reference proteome</keyword>
<proteinExistence type="inferred from homology"/>
<evidence type="ECO:0000256" key="6">
    <source>
        <dbReference type="ARBA" id="ARBA00023134"/>
    </source>
</evidence>
<dbReference type="InterPro" id="IPR009019">
    <property type="entry name" value="KH_sf_prok-type"/>
</dbReference>
<dbReference type="eggNOG" id="COG1159">
    <property type="taxonomic scope" value="Bacteria"/>
</dbReference>
<dbReference type="InterPro" id="IPR015946">
    <property type="entry name" value="KH_dom-like_a/b"/>
</dbReference>
<reference evidence="12 13" key="1">
    <citation type="submission" date="2010-06" db="EMBL/GenBank/DDBJ databases">
        <title>Complete sequence of chromosome of Nitrosococcus watsoni C-113.</title>
        <authorList>
            <consortium name="US DOE Joint Genome Institute"/>
            <person name="Lucas S."/>
            <person name="Copeland A."/>
            <person name="Lapidus A."/>
            <person name="Cheng J.-F."/>
            <person name="Bruce D."/>
            <person name="Goodwin L."/>
            <person name="Pitluck S."/>
            <person name="Malfatti S.A."/>
            <person name="Chain P.S.G."/>
            <person name="Land M."/>
            <person name="Hauser L."/>
            <person name="Kyrpides N."/>
            <person name="Ivanova N."/>
            <person name="Cambell M.A."/>
            <person name="Heidelberg J.F."/>
            <person name="Klotz M.G."/>
            <person name="Woyke T."/>
        </authorList>
    </citation>
    <scope>NUCLEOTIDE SEQUENCE [LARGE SCALE GENOMIC DNA]</scope>
    <source>
        <strain evidence="12 13">C-113</strain>
    </source>
</reference>
<feature type="region of interest" description="G4" evidence="8">
    <location>
        <begin position="132"/>
        <end position="135"/>
    </location>
</feature>
<dbReference type="HOGENOM" id="CLU_038009_1_0_6"/>
<dbReference type="FunFam" id="3.40.50.300:FF:000094">
    <property type="entry name" value="GTPase Era"/>
    <property type="match status" value="1"/>
</dbReference>
<dbReference type="PROSITE" id="PS50823">
    <property type="entry name" value="KH_TYPE_2"/>
    <property type="match status" value="1"/>
</dbReference>
<evidence type="ECO:0000256" key="7">
    <source>
        <dbReference type="HAMAP-Rule" id="MF_00367"/>
    </source>
</evidence>
<dbReference type="InterPro" id="IPR005662">
    <property type="entry name" value="GTPase_Era-like"/>
</dbReference>
<evidence type="ECO:0000256" key="9">
    <source>
        <dbReference type="RuleBase" id="RU003761"/>
    </source>
</evidence>
<dbReference type="AlphaFoldDB" id="D8KBM2"/>
<dbReference type="Pfam" id="PF07650">
    <property type="entry name" value="KH_2"/>
    <property type="match status" value="1"/>
</dbReference>
<evidence type="ECO:0000256" key="2">
    <source>
        <dbReference type="ARBA" id="ARBA00020484"/>
    </source>
</evidence>
<feature type="binding site" evidence="7">
    <location>
        <begin position="23"/>
        <end position="30"/>
    </location>
    <ligand>
        <name>GTP</name>
        <dbReference type="ChEBI" id="CHEBI:37565"/>
    </ligand>
</feature>
<evidence type="ECO:0000256" key="5">
    <source>
        <dbReference type="ARBA" id="ARBA00022884"/>
    </source>
</evidence>
<organism evidence="12 13">
    <name type="scientific">Nitrosococcus watsoni (strain C-113)</name>
    <dbReference type="NCBI Taxonomy" id="105559"/>
    <lineage>
        <taxon>Bacteria</taxon>
        <taxon>Pseudomonadati</taxon>
        <taxon>Pseudomonadota</taxon>
        <taxon>Gammaproteobacteria</taxon>
        <taxon>Chromatiales</taxon>
        <taxon>Chromatiaceae</taxon>
        <taxon>Nitrosococcus</taxon>
    </lineage>
</organism>
<dbReference type="InterPro" id="IPR004044">
    <property type="entry name" value="KH_dom_type_2"/>
</dbReference>
<feature type="domain" description="KH type-2" evidence="10">
    <location>
        <begin position="210"/>
        <end position="290"/>
    </location>
</feature>
<dbReference type="NCBIfam" id="NF000908">
    <property type="entry name" value="PRK00089.1"/>
    <property type="match status" value="1"/>
</dbReference>
<dbReference type="GO" id="GO:0003924">
    <property type="term" value="F:GTPase activity"/>
    <property type="evidence" value="ECO:0007669"/>
    <property type="project" value="UniProtKB-UniRule"/>
</dbReference>
<dbReference type="EMBL" id="CP002086">
    <property type="protein sequence ID" value="ADJ27633.1"/>
    <property type="molecule type" value="Genomic_DNA"/>
</dbReference>
<accession>D8KBM2</accession>
<gene>
    <name evidence="7" type="primary">era</name>
    <name evidence="12" type="ordered locus">Nwat_0677</name>
</gene>
<evidence type="ECO:0000259" key="11">
    <source>
        <dbReference type="PROSITE" id="PS51713"/>
    </source>
</evidence>
<evidence type="ECO:0000256" key="3">
    <source>
        <dbReference type="ARBA" id="ARBA00022517"/>
    </source>
</evidence>
<feature type="region of interest" description="G2" evidence="8">
    <location>
        <begin position="49"/>
        <end position="53"/>
    </location>
</feature>
<dbReference type="GO" id="GO:0043024">
    <property type="term" value="F:ribosomal small subunit binding"/>
    <property type="evidence" value="ECO:0007669"/>
    <property type="project" value="TreeGrafter"/>
</dbReference>
<name>D8KBM2_NITWC</name>
<keyword evidence="5 7" id="KW-0694">RNA-binding</keyword>
<dbReference type="PROSITE" id="PS51713">
    <property type="entry name" value="G_ERA"/>
    <property type="match status" value="1"/>
</dbReference>
<dbReference type="RefSeq" id="WP_013219738.1">
    <property type="nucleotide sequence ID" value="NC_014315.1"/>
</dbReference>
<dbReference type="InterPro" id="IPR027417">
    <property type="entry name" value="P-loop_NTPase"/>
</dbReference>
<evidence type="ECO:0000256" key="4">
    <source>
        <dbReference type="ARBA" id="ARBA00022741"/>
    </source>
</evidence>
<dbReference type="PANTHER" id="PTHR42698:SF1">
    <property type="entry name" value="GTPASE ERA, MITOCHONDRIAL"/>
    <property type="match status" value="1"/>
</dbReference>
<feature type="region of interest" description="G3" evidence="8">
    <location>
        <begin position="70"/>
        <end position="73"/>
    </location>
</feature>
<keyword evidence="7" id="KW-0699">rRNA-binding</keyword>
<keyword evidence="4 7" id="KW-0547">Nucleotide-binding</keyword>
<dbReference type="CDD" id="cd04163">
    <property type="entry name" value="Era"/>
    <property type="match status" value="1"/>
</dbReference>
<dbReference type="PRINTS" id="PR00326">
    <property type="entry name" value="GTP1OBG"/>
</dbReference>
<keyword evidence="7" id="KW-0472">Membrane</keyword>
<keyword evidence="7" id="KW-0997">Cell inner membrane</keyword>
<feature type="region of interest" description="G5" evidence="8">
    <location>
        <begin position="162"/>
        <end position="164"/>
    </location>
</feature>
<evidence type="ECO:0000313" key="12">
    <source>
        <dbReference type="EMBL" id="ADJ27633.1"/>
    </source>
</evidence>
<dbReference type="InterPro" id="IPR006073">
    <property type="entry name" value="GTP-bd"/>
</dbReference>